<keyword evidence="1" id="KW-1185">Reference proteome</keyword>
<dbReference type="AlphaFoldDB" id="A0A6J1W859"/>
<proteinExistence type="predicted"/>
<feature type="non-terminal residue" evidence="2">
    <location>
        <position position="123"/>
    </location>
</feature>
<feature type="non-terminal residue" evidence="2">
    <location>
        <position position="1"/>
    </location>
</feature>
<accession>A0A6J1W859</accession>
<dbReference type="Gene3D" id="3.40.50.12780">
    <property type="entry name" value="N-terminal domain of ligase-like"/>
    <property type="match status" value="1"/>
</dbReference>
<dbReference type="GO" id="GO:0032024">
    <property type="term" value="P:positive regulation of insulin secretion"/>
    <property type="evidence" value="ECO:0007669"/>
    <property type="project" value="TreeGrafter"/>
</dbReference>
<evidence type="ECO:0000313" key="1">
    <source>
        <dbReference type="Proteomes" id="UP000504612"/>
    </source>
</evidence>
<gene>
    <name evidence="2" type="primary">LOC113430395</name>
</gene>
<evidence type="ECO:0000313" key="2">
    <source>
        <dbReference type="RefSeq" id="XP_026548624.1"/>
    </source>
</evidence>
<dbReference type="InterPro" id="IPR042099">
    <property type="entry name" value="ANL_N_sf"/>
</dbReference>
<dbReference type="PANTHER" id="PTHR42921">
    <property type="entry name" value="ACETOACETYL-COA SYNTHETASE"/>
    <property type="match status" value="1"/>
</dbReference>
<dbReference type="GO" id="GO:0030729">
    <property type="term" value="F:acetoacetate-CoA ligase activity"/>
    <property type="evidence" value="ECO:0007669"/>
    <property type="project" value="TreeGrafter"/>
</dbReference>
<dbReference type="GeneID" id="113430395"/>
<reference evidence="2" key="1">
    <citation type="submission" date="2025-08" db="UniProtKB">
        <authorList>
            <consortium name="RefSeq"/>
        </authorList>
    </citation>
    <scope>IDENTIFICATION</scope>
</reference>
<protein>
    <submittedName>
        <fullName evidence="2">Acetoacetyl-CoA synthetase-like</fullName>
    </submittedName>
</protein>
<dbReference type="RefSeq" id="XP_026548624.1">
    <property type="nucleotide sequence ID" value="XM_026692839.1"/>
</dbReference>
<sequence length="123" mass="13767">TVKQYLNQEEGAIILLFDFIFFQPGEPVWGESGELVCTKPMPCQPTHFWNDENGNKYRKAYFSRFSGVWAHGDYCKINPQTGGIVMLGRSDGTLNPSGVRFGSSEIYNIGKRNLISVSPSRLG</sequence>
<dbReference type="KEGG" id="nss:113430395"/>
<dbReference type="PANTHER" id="PTHR42921:SF1">
    <property type="entry name" value="ACETOACETYL-COA SYNTHETASE"/>
    <property type="match status" value="1"/>
</dbReference>
<name>A0A6J1W859_9SAUR</name>
<dbReference type="Proteomes" id="UP000504612">
    <property type="component" value="Unplaced"/>
</dbReference>
<dbReference type="SUPFAM" id="SSF56801">
    <property type="entry name" value="Acetyl-CoA synthetase-like"/>
    <property type="match status" value="1"/>
</dbReference>
<organism evidence="1 2">
    <name type="scientific">Notechis scutatus</name>
    <name type="common">mainland tiger snake</name>
    <dbReference type="NCBI Taxonomy" id="8663"/>
    <lineage>
        <taxon>Eukaryota</taxon>
        <taxon>Metazoa</taxon>
        <taxon>Chordata</taxon>
        <taxon>Craniata</taxon>
        <taxon>Vertebrata</taxon>
        <taxon>Euteleostomi</taxon>
        <taxon>Lepidosauria</taxon>
        <taxon>Squamata</taxon>
        <taxon>Bifurcata</taxon>
        <taxon>Unidentata</taxon>
        <taxon>Episquamata</taxon>
        <taxon>Toxicofera</taxon>
        <taxon>Serpentes</taxon>
        <taxon>Colubroidea</taxon>
        <taxon>Elapidae</taxon>
        <taxon>Hydrophiinae</taxon>
        <taxon>Notechis</taxon>
    </lineage>
</organism>